<evidence type="ECO:0000313" key="13">
    <source>
        <dbReference type="Proteomes" id="UP000594262"/>
    </source>
</evidence>
<dbReference type="InterPro" id="IPR017452">
    <property type="entry name" value="GPCR_Rhodpsn_7TM"/>
</dbReference>
<evidence type="ECO:0000256" key="1">
    <source>
        <dbReference type="ARBA" id="ARBA00004141"/>
    </source>
</evidence>
<keyword evidence="10" id="KW-0732">Signal</keyword>
<feature type="transmembrane region" description="Helical" evidence="9">
    <location>
        <begin position="112"/>
        <end position="134"/>
    </location>
</feature>
<dbReference type="PRINTS" id="PR00237">
    <property type="entry name" value="GPCRRHODOPSN"/>
</dbReference>
<dbReference type="GO" id="GO:0005886">
    <property type="term" value="C:plasma membrane"/>
    <property type="evidence" value="ECO:0007669"/>
    <property type="project" value="TreeGrafter"/>
</dbReference>
<feature type="signal peptide" evidence="10">
    <location>
        <begin position="1"/>
        <end position="20"/>
    </location>
</feature>
<protein>
    <recommendedName>
        <fullName evidence="11">G-protein coupled receptors family 1 profile domain-containing protein</fullName>
    </recommendedName>
</protein>
<evidence type="ECO:0000256" key="4">
    <source>
        <dbReference type="ARBA" id="ARBA00023040"/>
    </source>
</evidence>
<dbReference type="PROSITE" id="PS00237">
    <property type="entry name" value="G_PROTEIN_RECEP_F1_1"/>
    <property type="match status" value="1"/>
</dbReference>
<keyword evidence="3 9" id="KW-1133">Transmembrane helix</keyword>
<dbReference type="PANTHER" id="PTHR45695">
    <property type="entry name" value="LEUCOKININ RECEPTOR-RELATED"/>
    <property type="match status" value="1"/>
</dbReference>
<accession>A0A7M5VAA6</accession>
<evidence type="ECO:0000256" key="2">
    <source>
        <dbReference type="ARBA" id="ARBA00022692"/>
    </source>
</evidence>
<evidence type="ECO:0000259" key="11">
    <source>
        <dbReference type="PROSITE" id="PS50262"/>
    </source>
</evidence>
<dbReference type="PANTHER" id="PTHR45695:SF9">
    <property type="entry name" value="LEUCOKININ RECEPTOR"/>
    <property type="match status" value="1"/>
</dbReference>
<dbReference type="Proteomes" id="UP000594262">
    <property type="component" value="Unplaced"/>
</dbReference>
<dbReference type="CDD" id="cd00637">
    <property type="entry name" value="7tm_classA_rhodopsin-like"/>
    <property type="match status" value="1"/>
</dbReference>
<keyword evidence="7 8" id="KW-0807">Transducer</keyword>
<dbReference type="SUPFAM" id="SSF81321">
    <property type="entry name" value="Family A G protein-coupled receptor-like"/>
    <property type="match status" value="1"/>
</dbReference>
<dbReference type="Gene3D" id="1.20.1070.10">
    <property type="entry name" value="Rhodopsin 7-helix transmembrane proteins"/>
    <property type="match status" value="1"/>
</dbReference>
<feature type="transmembrane region" description="Helical" evidence="9">
    <location>
        <begin position="146"/>
        <end position="163"/>
    </location>
</feature>
<feature type="transmembrane region" description="Helical" evidence="9">
    <location>
        <begin position="229"/>
        <end position="249"/>
    </location>
</feature>
<evidence type="ECO:0000256" key="7">
    <source>
        <dbReference type="ARBA" id="ARBA00023224"/>
    </source>
</evidence>
<keyword evidence="4 8" id="KW-0297">G-protein coupled receptor</keyword>
<comment type="similarity">
    <text evidence="8">Belongs to the G-protein coupled receptor 1 family.</text>
</comment>
<comment type="subcellular location">
    <subcellularLocation>
        <location evidence="1">Membrane</location>
        <topology evidence="1">Multi-pass membrane protein</topology>
    </subcellularLocation>
</comment>
<evidence type="ECO:0000256" key="6">
    <source>
        <dbReference type="ARBA" id="ARBA00023170"/>
    </source>
</evidence>
<evidence type="ECO:0000256" key="5">
    <source>
        <dbReference type="ARBA" id="ARBA00023136"/>
    </source>
</evidence>
<dbReference type="GO" id="GO:0004930">
    <property type="term" value="F:G protein-coupled receptor activity"/>
    <property type="evidence" value="ECO:0007669"/>
    <property type="project" value="UniProtKB-KW"/>
</dbReference>
<dbReference type="AlphaFoldDB" id="A0A7M5VAA6"/>
<proteinExistence type="inferred from homology"/>
<evidence type="ECO:0000256" key="10">
    <source>
        <dbReference type="SAM" id="SignalP"/>
    </source>
</evidence>
<keyword evidence="13" id="KW-1185">Reference proteome</keyword>
<feature type="transmembrane region" description="Helical" evidence="9">
    <location>
        <begin position="365"/>
        <end position="385"/>
    </location>
</feature>
<sequence length="435" mass="49517">MSWRLSVLTLFLVASTISSAKLVPKQGLNITEICINSNILLSKCNCNDLLCLCGTVSPRKVTIPPGASLETVCQLLSVKNCTTHHPLVKPYLKKSPDQYIIKCRPFIRRFRAIFTIVFSVLGFVGNGFVMMVTMVNWERSTKCHKLIGGLAVGDFIFSIIQIIDVSPYLRRGGNICDYIYGQIGCKLISSLLILSSLVSLGFILIITLERFIGIIYPFSRGLSSLKLKAIVLLNTILSISLIIPVSIVLEYDPIPKRCWENWAWYGHKEASRIYTWTVFILNDVLPLICLVTMYGKIIHRLLNTTTEINNFQQKQRHKENKRIIIILLIVVICYFVLVLPDRIVWVLIDERLVNVDTNDFSLLKLYMKLPIVVHAVVNPVIYSIVDHKFRKSLIRIFIKGSRRQEDSGRIGTKSSTLHSSEHMKVYTKRNNLTAF</sequence>
<dbReference type="EnsemblMetazoa" id="CLYHEMT012590.1">
    <property type="protein sequence ID" value="CLYHEMP012590.1"/>
    <property type="gene ID" value="CLYHEMG012590"/>
</dbReference>
<dbReference type="Pfam" id="PF00001">
    <property type="entry name" value="7tm_1"/>
    <property type="match status" value="1"/>
</dbReference>
<dbReference type="OrthoDB" id="5972002at2759"/>
<feature type="domain" description="G-protein coupled receptors family 1 profile" evidence="11">
    <location>
        <begin position="125"/>
        <end position="382"/>
    </location>
</feature>
<evidence type="ECO:0000256" key="3">
    <source>
        <dbReference type="ARBA" id="ARBA00022989"/>
    </source>
</evidence>
<dbReference type="PROSITE" id="PS50262">
    <property type="entry name" value="G_PROTEIN_RECEP_F1_2"/>
    <property type="match status" value="1"/>
</dbReference>
<reference evidence="12" key="1">
    <citation type="submission" date="2021-01" db="UniProtKB">
        <authorList>
            <consortium name="EnsemblMetazoa"/>
        </authorList>
    </citation>
    <scope>IDENTIFICATION</scope>
</reference>
<evidence type="ECO:0000313" key="12">
    <source>
        <dbReference type="EnsemblMetazoa" id="CLYHEMP012590.1"/>
    </source>
</evidence>
<keyword evidence="2 8" id="KW-0812">Transmembrane</keyword>
<keyword evidence="5 9" id="KW-0472">Membrane</keyword>
<keyword evidence="6 8" id="KW-0675">Receptor</keyword>
<evidence type="ECO:0000256" key="9">
    <source>
        <dbReference type="SAM" id="Phobius"/>
    </source>
</evidence>
<evidence type="ECO:0000256" key="8">
    <source>
        <dbReference type="RuleBase" id="RU000688"/>
    </source>
</evidence>
<feature type="chain" id="PRO_5029832212" description="G-protein coupled receptors family 1 profile domain-containing protein" evidence="10">
    <location>
        <begin position="21"/>
        <end position="435"/>
    </location>
</feature>
<organism evidence="12 13">
    <name type="scientific">Clytia hemisphaerica</name>
    <dbReference type="NCBI Taxonomy" id="252671"/>
    <lineage>
        <taxon>Eukaryota</taxon>
        <taxon>Metazoa</taxon>
        <taxon>Cnidaria</taxon>
        <taxon>Hydrozoa</taxon>
        <taxon>Hydroidolina</taxon>
        <taxon>Leptothecata</taxon>
        <taxon>Obeliida</taxon>
        <taxon>Clytiidae</taxon>
        <taxon>Clytia</taxon>
    </lineage>
</organism>
<feature type="transmembrane region" description="Helical" evidence="9">
    <location>
        <begin position="187"/>
        <end position="208"/>
    </location>
</feature>
<name>A0A7M5VAA6_9CNID</name>
<feature type="transmembrane region" description="Helical" evidence="9">
    <location>
        <begin position="323"/>
        <end position="345"/>
    </location>
</feature>
<dbReference type="InterPro" id="IPR000276">
    <property type="entry name" value="GPCR_Rhodpsn"/>
</dbReference>